<feature type="domain" description="F-box" evidence="1">
    <location>
        <begin position="1"/>
        <end position="45"/>
    </location>
</feature>
<evidence type="ECO:0000259" key="1">
    <source>
        <dbReference type="PROSITE" id="PS50181"/>
    </source>
</evidence>
<dbReference type="CDD" id="cd22157">
    <property type="entry name" value="F-box_AtFBW1-like"/>
    <property type="match status" value="1"/>
</dbReference>
<accession>A0AA41VB77</accession>
<dbReference type="AlphaFoldDB" id="A0AA41VB77"/>
<organism evidence="2 3">
    <name type="scientific">Papaver nudicaule</name>
    <name type="common">Iceland poppy</name>
    <dbReference type="NCBI Taxonomy" id="74823"/>
    <lineage>
        <taxon>Eukaryota</taxon>
        <taxon>Viridiplantae</taxon>
        <taxon>Streptophyta</taxon>
        <taxon>Embryophyta</taxon>
        <taxon>Tracheophyta</taxon>
        <taxon>Spermatophyta</taxon>
        <taxon>Magnoliopsida</taxon>
        <taxon>Ranunculales</taxon>
        <taxon>Papaveraceae</taxon>
        <taxon>Papaveroideae</taxon>
        <taxon>Papaver</taxon>
    </lineage>
</organism>
<feature type="non-terminal residue" evidence="2">
    <location>
        <position position="60"/>
    </location>
</feature>
<dbReference type="InterPro" id="IPR036047">
    <property type="entry name" value="F-box-like_dom_sf"/>
</dbReference>
<dbReference type="PANTHER" id="PTHR31672">
    <property type="entry name" value="BNACNNG10540D PROTEIN"/>
    <property type="match status" value="1"/>
</dbReference>
<dbReference type="SMART" id="SM00256">
    <property type="entry name" value="FBOX"/>
    <property type="match status" value="1"/>
</dbReference>
<dbReference type="EMBL" id="JAJJMA010121345">
    <property type="protein sequence ID" value="MCL7032253.1"/>
    <property type="molecule type" value="Genomic_DNA"/>
</dbReference>
<comment type="caution">
    <text evidence="2">The sequence shown here is derived from an EMBL/GenBank/DDBJ whole genome shotgun (WGS) entry which is preliminary data.</text>
</comment>
<dbReference type="Gene3D" id="1.20.1280.50">
    <property type="match status" value="1"/>
</dbReference>
<dbReference type="PANTHER" id="PTHR31672:SF13">
    <property type="entry name" value="F-BOX PROTEIN CPR30-LIKE"/>
    <property type="match status" value="1"/>
</dbReference>
<reference evidence="2" key="1">
    <citation type="submission" date="2022-03" db="EMBL/GenBank/DDBJ databases">
        <title>A functionally conserved STORR gene fusion in Papaver species that diverged 16.8 million years ago.</title>
        <authorList>
            <person name="Catania T."/>
        </authorList>
    </citation>
    <scope>NUCLEOTIDE SEQUENCE</scope>
    <source>
        <strain evidence="2">S-191538</strain>
    </source>
</reference>
<sequence>MSRYLPEEIIGDILPRLPAKSVLRFRCVCKSWLKLFRNPNFVKHHLKYAKQRNSTNLLLS</sequence>
<proteinExistence type="predicted"/>
<dbReference type="PROSITE" id="PS50181">
    <property type="entry name" value="FBOX"/>
    <property type="match status" value="1"/>
</dbReference>
<protein>
    <recommendedName>
        <fullName evidence="1">F-box domain-containing protein</fullName>
    </recommendedName>
</protein>
<dbReference type="InterPro" id="IPR001810">
    <property type="entry name" value="F-box_dom"/>
</dbReference>
<name>A0AA41VB77_PAPNU</name>
<dbReference type="Proteomes" id="UP001177140">
    <property type="component" value="Unassembled WGS sequence"/>
</dbReference>
<evidence type="ECO:0000313" key="2">
    <source>
        <dbReference type="EMBL" id="MCL7032253.1"/>
    </source>
</evidence>
<dbReference type="SUPFAM" id="SSF81383">
    <property type="entry name" value="F-box domain"/>
    <property type="match status" value="1"/>
</dbReference>
<dbReference type="Pfam" id="PF00646">
    <property type="entry name" value="F-box"/>
    <property type="match status" value="1"/>
</dbReference>
<dbReference type="InterPro" id="IPR050796">
    <property type="entry name" value="SCF_F-box_component"/>
</dbReference>
<evidence type="ECO:0000313" key="3">
    <source>
        <dbReference type="Proteomes" id="UP001177140"/>
    </source>
</evidence>
<keyword evidence="3" id="KW-1185">Reference proteome</keyword>
<gene>
    <name evidence="2" type="ORF">MKW94_000196</name>
</gene>